<dbReference type="RefSeq" id="WP_126632021.1">
    <property type="nucleotide sequence ID" value="NZ_BIFT01000003.1"/>
</dbReference>
<dbReference type="Proteomes" id="UP000287171">
    <property type="component" value="Unassembled WGS sequence"/>
</dbReference>
<evidence type="ECO:0000313" key="2">
    <source>
        <dbReference type="Proteomes" id="UP000287171"/>
    </source>
</evidence>
<dbReference type="AlphaFoldDB" id="A0A402BKV5"/>
<keyword evidence="2" id="KW-1185">Reference proteome</keyword>
<sequence length="109" mass="12399">MNHSVFVREYLEHPPPVPAALLSKEVIIDGFYYWSGYTSDGTFLVTVLQSKAWHACECYLDKLIAVSGLKIHNRSTHPAWRETYAAAHDADVWQYFHDGVSVIVKPTHP</sequence>
<comment type="caution">
    <text evidence="1">The sequence shown here is derived from an EMBL/GenBank/DDBJ whole genome shotgun (WGS) entry which is preliminary data.</text>
</comment>
<gene>
    <name evidence="1" type="ORF">KDA_74870</name>
</gene>
<evidence type="ECO:0000313" key="1">
    <source>
        <dbReference type="EMBL" id="GCE32003.1"/>
    </source>
</evidence>
<reference evidence="2" key="1">
    <citation type="submission" date="2018-12" db="EMBL/GenBank/DDBJ databases">
        <title>Tengunoibacter tsumagoiensis gen. nov., sp. nov., Dictyobacter kobayashii sp. nov., D. alpinus sp. nov., and D. joshuensis sp. nov. and description of Dictyobacteraceae fam. nov. within the order Ktedonobacterales isolated from Tengu-no-mugimeshi.</title>
        <authorList>
            <person name="Wang C.M."/>
            <person name="Zheng Y."/>
            <person name="Sakai Y."/>
            <person name="Toyoda A."/>
            <person name="Minakuchi Y."/>
            <person name="Abe K."/>
            <person name="Yokota A."/>
            <person name="Yabe S."/>
        </authorList>
    </citation>
    <scope>NUCLEOTIDE SEQUENCE [LARGE SCALE GENOMIC DNA]</scope>
    <source>
        <strain evidence="2">Uno16</strain>
    </source>
</reference>
<accession>A0A402BKV5</accession>
<name>A0A402BKV5_9CHLR</name>
<protein>
    <submittedName>
        <fullName evidence="1">Uncharacterized protein</fullName>
    </submittedName>
</protein>
<organism evidence="1 2">
    <name type="scientific">Dictyobacter alpinus</name>
    <dbReference type="NCBI Taxonomy" id="2014873"/>
    <lineage>
        <taxon>Bacteria</taxon>
        <taxon>Bacillati</taxon>
        <taxon>Chloroflexota</taxon>
        <taxon>Ktedonobacteria</taxon>
        <taxon>Ktedonobacterales</taxon>
        <taxon>Dictyobacteraceae</taxon>
        <taxon>Dictyobacter</taxon>
    </lineage>
</organism>
<proteinExistence type="predicted"/>
<dbReference type="EMBL" id="BIFT01000003">
    <property type="protein sequence ID" value="GCE32003.1"/>
    <property type="molecule type" value="Genomic_DNA"/>
</dbReference>